<protein>
    <recommendedName>
        <fullName evidence="4">Sel1 domain protein repeat-containing protein</fullName>
    </recommendedName>
</protein>
<evidence type="ECO:0000313" key="3">
    <source>
        <dbReference type="Proteomes" id="UP000236286"/>
    </source>
</evidence>
<feature type="region of interest" description="Disordered" evidence="1">
    <location>
        <begin position="1"/>
        <end position="28"/>
    </location>
</feature>
<feature type="region of interest" description="Disordered" evidence="1">
    <location>
        <begin position="77"/>
        <end position="109"/>
    </location>
</feature>
<dbReference type="PANTHER" id="PTHR11102">
    <property type="entry name" value="SEL-1-LIKE PROTEIN"/>
    <property type="match status" value="1"/>
</dbReference>
<gene>
    <name evidence="2" type="ORF">CR492_06500</name>
</gene>
<feature type="compositionally biased region" description="Basic and acidic residues" evidence="1">
    <location>
        <begin position="148"/>
        <end position="160"/>
    </location>
</feature>
<dbReference type="Proteomes" id="UP000236286">
    <property type="component" value="Unassembled WGS sequence"/>
</dbReference>
<evidence type="ECO:0000313" key="2">
    <source>
        <dbReference type="EMBL" id="PNG26945.1"/>
    </source>
</evidence>
<feature type="region of interest" description="Disordered" evidence="1">
    <location>
        <begin position="527"/>
        <end position="579"/>
    </location>
</feature>
<feature type="region of interest" description="Disordered" evidence="1">
    <location>
        <begin position="452"/>
        <end position="472"/>
    </location>
</feature>
<name>A0A2J7TJK3_METSI</name>
<dbReference type="PANTHER" id="PTHR11102:SF160">
    <property type="entry name" value="ERAD-ASSOCIATED E3 UBIQUITIN-PROTEIN LIGASE COMPONENT HRD3"/>
    <property type="match status" value="1"/>
</dbReference>
<feature type="region of interest" description="Disordered" evidence="1">
    <location>
        <begin position="148"/>
        <end position="187"/>
    </location>
</feature>
<evidence type="ECO:0008006" key="4">
    <source>
        <dbReference type="Google" id="ProtNLM"/>
    </source>
</evidence>
<accession>A0A2J7TJK3</accession>
<dbReference type="AlphaFoldDB" id="A0A2J7TJK3"/>
<evidence type="ECO:0000256" key="1">
    <source>
        <dbReference type="SAM" id="MobiDB-lite"/>
    </source>
</evidence>
<dbReference type="EMBL" id="PDZR01000004">
    <property type="protein sequence ID" value="PNG26945.1"/>
    <property type="molecule type" value="Genomic_DNA"/>
</dbReference>
<dbReference type="Pfam" id="PF08238">
    <property type="entry name" value="Sel1"/>
    <property type="match status" value="4"/>
</dbReference>
<organism evidence="2 3">
    <name type="scientific">Methylocella silvestris</name>
    <dbReference type="NCBI Taxonomy" id="199596"/>
    <lineage>
        <taxon>Bacteria</taxon>
        <taxon>Pseudomonadati</taxon>
        <taxon>Pseudomonadota</taxon>
        <taxon>Alphaproteobacteria</taxon>
        <taxon>Hyphomicrobiales</taxon>
        <taxon>Beijerinckiaceae</taxon>
        <taxon>Methylocella</taxon>
    </lineage>
</organism>
<dbReference type="InterPro" id="IPR006597">
    <property type="entry name" value="Sel1-like"/>
</dbReference>
<dbReference type="Gene3D" id="1.25.40.10">
    <property type="entry name" value="Tetratricopeptide repeat domain"/>
    <property type="match status" value="1"/>
</dbReference>
<dbReference type="InterPro" id="IPR050767">
    <property type="entry name" value="Sel1_AlgK"/>
</dbReference>
<feature type="compositionally biased region" description="Low complexity" evidence="1">
    <location>
        <begin position="529"/>
        <end position="555"/>
    </location>
</feature>
<feature type="compositionally biased region" description="Basic and acidic residues" evidence="1">
    <location>
        <begin position="1"/>
        <end position="10"/>
    </location>
</feature>
<reference evidence="2 3" key="1">
    <citation type="submission" date="2017-10" db="EMBL/GenBank/DDBJ databases">
        <title>Genome announcement of Methylocella silvestris TVC from permafrost.</title>
        <authorList>
            <person name="Wang J."/>
            <person name="Geng K."/>
            <person name="Ul-Haque F."/>
            <person name="Crombie A.T."/>
            <person name="Street L.E."/>
            <person name="Wookey P.A."/>
            <person name="Murrell J.C."/>
            <person name="Pratscher J."/>
        </authorList>
    </citation>
    <scope>NUCLEOTIDE SEQUENCE [LARGE SCALE GENOMIC DNA]</scope>
    <source>
        <strain evidence="2 3">TVC</strain>
    </source>
</reference>
<dbReference type="InterPro" id="IPR011990">
    <property type="entry name" value="TPR-like_helical_dom_sf"/>
</dbReference>
<proteinExistence type="predicted"/>
<sequence length="875" mass="89686">MRSNESDSKAENASPRRAASDGADEAAASLESWLRRAMTKIAAHGADKSAPVDLTDGLAAMAALLNEAARGLPRGDAQQMFSAETEAEDTGRRGGAPAHRAQNARTRARSELTARLDELERLIRAGAAAALDPSLRLALEDIEARLRSSGDLRPDGDDPSGRGTRSGTGAPAQALDAPRESADSEGEISGLQALTERLRDQRFEREASRAGIDVEGAAGPVAAAIETLAPQLRALTRQIESAQRQLDEKVETGLQSLSLKLDAAREQVPGDLATDALEQKIAAITRRLETADLGFASIGHLEQTIARLSEQLGRSAEGKDRPLDPGAAAREEADRRVHLALNAVQEAVGQIANRLARIEADIGEARPARDASTEEPARLTAPVALAPAEILAVHAADSESRSDAAGDDILIEPGAGLRERIGAPPDHLAAVIGQTAGDPSGVRSPLLAATKSWAPHDRQAEMPAGPPPDRAPAPKQGFFATHRASLVAGLAAACLAFGVIALAQTGALKPVRPAALLKPAGEAGTNHNAAKAAVAPGAAQAEAEAARPAAPQDAKASPKQLGASAPAKPQDPKPADLSLFDPAALNAGQAGAIHAGAAPGGADQSATPLTRVIAGSEPILFEGVIARAEPATAPGGVFSSSLSPASLLKSGAPLALAPANLARLAGTPLDDLRARAAAGDGAALFELGARYADGRTGVQDLTLAADYYAKAAGSGLALAQYRLATMIEKGAGVSRDLGRAKALYEAAAAQGNVRAMHNLGVLAAQGAGAAPDYTTAAAWFEQAAKFGVRDSQFNLAVLLARGMGTAPDGGRAYVWFSVAAASGDAEADRKRADIAAKLSREDLDAAKAAVLSFRPQTLDPLANELSLTSSRAARN</sequence>
<comment type="caution">
    <text evidence="2">The sequence shown here is derived from an EMBL/GenBank/DDBJ whole genome shotgun (WGS) entry which is preliminary data.</text>
</comment>
<dbReference type="SUPFAM" id="SSF81901">
    <property type="entry name" value="HCP-like"/>
    <property type="match status" value="1"/>
</dbReference>
<dbReference type="SMART" id="SM00671">
    <property type="entry name" value="SEL1"/>
    <property type="match status" value="4"/>
</dbReference>